<comment type="caution">
    <text evidence="2">The sequence shown here is derived from an EMBL/GenBank/DDBJ whole genome shotgun (WGS) entry which is preliminary data.</text>
</comment>
<name>A0ABP9EKR3_9PSEU</name>
<dbReference type="Gene3D" id="1.10.8.1060">
    <property type="entry name" value="Corynebacterium glutamicum thioredoxin-dependent arsenate reductase, N-terminal domain"/>
    <property type="match status" value="1"/>
</dbReference>
<dbReference type="RefSeq" id="WP_274231731.1">
    <property type="nucleotide sequence ID" value="NZ_BAABHQ010000009.1"/>
</dbReference>
<feature type="region of interest" description="Disordered" evidence="1">
    <location>
        <begin position="1"/>
        <end position="27"/>
    </location>
</feature>
<dbReference type="Proteomes" id="UP001500457">
    <property type="component" value="Unassembled WGS sequence"/>
</dbReference>
<keyword evidence="3" id="KW-1185">Reference proteome</keyword>
<dbReference type="EMBL" id="BAABHQ010000009">
    <property type="protein sequence ID" value="GAA4880412.1"/>
    <property type="molecule type" value="Genomic_DNA"/>
</dbReference>
<evidence type="ECO:0000313" key="2">
    <source>
        <dbReference type="EMBL" id="GAA4880412.1"/>
    </source>
</evidence>
<protein>
    <submittedName>
        <fullName evidence="2">Uncharacterized protein</fullName>
    </submittedName>
</protein>
<sequence length="82" mass="8751">MSARPLLPASLPGDDAGPTDTHDEDDAVPHTITRLAAEFSGRPVAVVSATVLRCRRELDAVPPGALPELLERLARQRLRSSA</sequence>
<gene>
    <name evidence="2" type="ORF">GCM10023203_34220</name>
</gene>
<evidence type="ECO:0000256" key="1">
    <source>
        <dbReference type="SAM" id="MobiDB-lite"/>
    </source>
</evidence>
<proteinExistence type="predicted"/>
<accession>A0ABP9EKR3</accession>
<evidence type="ECO:0000313" key="3">
    <source>
        <dbReference type="Proteomes" id="UP001500457"/>
    </source>
</evidence>
<organism evidence="2 3">
    <name type="scientific">Actinomycetospora straminea</name>
    <dbReference type="NCBI Taxonomy" id="663607"/>
    <lineage>
        <taxon>Bacteria</taxon>
        <taxon>Bacillati</taxon>
        <taxon>Actinomycetota</taxon>
        <taxon>Actinomycetes</taxon>
        <taxon>Pseudonocardiales</taxon>
        <taxon>Pseudonocardiaceae</taxon>
        <taxon>Actinomycetospora</taxon>
    </lineage>
</organism>
<reference evidence="3" key="1">
    <citation type="journal article" date="2019" name="Int. J. Syst. Evol. Microbiol.">
        <title>The Global Catalogue of Microorganisms (GCM) 10K type strain sequencing project: providing services to taxonomists for standard genome sequencing and annotation.</title>
        <authorList>
            <consortium name="The Broad Institute Genomics Platform"/>
            <consortium name="The Broad Institute Genome Sequencing Center for Infectious Disease"/>
            <person name="Wu L."/>
            <person name="Ma J."/>
        </authorList>
    </citation>
    <scope>NUCLEOTIDE SEQUENCE [LARGE SCALE GENOMIC DNA]</scope>
    <source>
        <strain evidence="3">JCM 17983</strain>
    </source>
</reference>